<evidence type="ECO:0000256" key="1">
    <source>
        <dbReference type="SAM" id="Phobius"/>
    </source>
</evidence>
<organism evidence="2 3">
    <name type="scientific">Flavobacterium quisquiliarum</name>
    <dbReference type="NCBI Taxonomy" id="1834436"/>
    <lineage>
        <taxon>Bacteria</taxon>
        <taxon>Pseudomonadati</taxon>
        <taxon>Bacteroidota</taxon>
        <taxon>Flavobacteriia</taxon>
        <taxon>Flavobacteriales</taxon>
        <taxon>Flavobacteriaceae</taxon>
        <taxon>Flavobacterium</taxon>
    </lineage>
</organism>
<accession>A0ABV8W5T6</accession>
<reference evidence="3" key="1">
    <citation type="journal article" date="2019" name="Int. J. Syst. Evol. Microbiol.">
        <title>The Global Catalogue of Microorganisms (GCM) 10K type strain sequencing project: providing services to taxonomists for standard genome sequencing and annotation.</title>
        <authorList>
            <consortium name="The Broad Institute Genomics Platform"/>
            <consortium name="The Broad Institute Genome Sequencing Center for Infectious Disease"/>
            <person name="Wu L."/>
            <person name="Ma J."/>
        </authorList>
    </citation>
    <scope>NUCLEOTIDE SEQUENCE [LARGE SCALE GENOMIC DNA]</scope>
    <source>
        <strain evidence="3">CGMCC 1.15345</strain>
    </source>
</reference>
<dbReference type="RefSeq" id="WP_179001456.1">
    <property type="nucleotide sequence ID" value="NZ_JBHSCO010000003.1"/>
</dbReference>
<dbReference type="Proteomes" id="UP001595719">
    <property type="component" value="Unassembled WGS sequence"/>
</dbReference>
<evidence type="ECO:0000313" key="3">
    <source>
        <dbReference type="Proteomes" id="UP001595719"/>
    </source>
</evidence>
<name>A0ABV8W5T6_9FLAO</name>
<keyword evidence="3" id="KW-1185">Reference proteome</keyword>
<protein>
    <recommendedName>
        <fullName evidence="4">PH domain-containing protein</fullName>
    </recommendedName>
</protein>
<keyword evidence="1" id="KW-0812">Transmembrane</keyword>
<proteinExistence type="predicted"/>
<evidence type="ECO:0008006" key="4">
    <source>
        <dbReference type="Google" id="ProtNLM"/>
    </source>
</evidence>
<dbReference type="EMBL" id="JBHSCO010000003">
    <property type="protein sequence ID" value="MFC4391452.1"/>
    <property type="molecule type" value="Genomic_DNA"/>
</dbReference>
<sequence length="199" mass="23373">MTQQKFPIAIYQKPTIIEGFFAIVLTLIIFVPFIYGINTKQPIFCFSMVLGLIGFKIFNTITKGKYLPLGIIQKDMQISFSENGIEFCNNQETTIHKWSNLEKIQINIYAYKGRLFSGSNRSSYNGFENSIHFIENGEKIKYRFYIENVNQFKALKEQFHKTILPLLNQYQNLKEESYLDAQLNFARNYNNLNNDTHYL</sequence>
<feature type="transmembrane region" description="Helical" evidence="1">
    <location>
        <begin position="15"/>
        <end position="35"/>
    </location>
</feature>
<evidence type="ECO:0000313" key="2">
    <source>
        <dbReference type="EMBL" id="MFC4391452.1"/>
    </source>
</evidence>
<keyword evidence="1" id="KW-1133">Transmembrane helix</keyword>
<feature type="transmembrane region" description="Helical" evidence="1">
    <location>
        <begin position="41"/>
        <end position="58"/>
    </location>
</feature>
<keyword evidence="1" id="KW-0472">Membrane</keyword>
<comment type="caution">
    <text evidence="2">The sequence shown here is derived from an EMBL/GenBank/DDBJ whole genome shotgun (WGS) entry which is preliminary data.</text>
</comment>
<gene>
    <name evidence="2" type="ORF">ACFOY0_10650</name>
</gene>